<organism evidence="1 2">
    <name type="scientific">Trichonephila inaurata madagascariensis</name>
    <dbReference type="NCBI Taxonomy" id="2747483"/>
    <lineage>
        <taxon>Eukaryota</taxon>
        <taxon>Metazoa</taxon>
        <taxon>Ecdysozoa</taxon>
        <taxon>Arthropoda</taxon>
        <taxon>Chelicerata</taxon>
        <taxon>Arachnida</taxon>
        <taxon>Araneae</taxon>
        <taxon>Araneomorphae</taxon>
        <taxon>Entelegynae</taxon>
        <taxon>Araneoidea</taxon>
        <taxon>Nephilidae</taxon>
        <taxon>Trichonephila</taxon>
        <taxon>Trichonephila inaurata</taxon>
    </lineage>
</organism>
<dbReference type="InterPro" id="IPR036397">
    <property type="entry name" value="RNaseH_sf"/>
</dbReference>
<reference evidence="1" key="1">
    <citation type="submission" date="2020-08" db="EMBL/GenBank/DDBJ databases">
        <title>Multicomponent nature underlies the extraordinary mechanical properties of spider dragline silk.</title>
        <authorList>
            <person name="Kono N."/>
            <person name="Nakamura H."/>
            <person name="Mori M."/>
            <person name="Yoshida Y."/>
            <person name="Ohtoshi R."/>
            <person name="Malay A.D."/>
            <person name="Moran D.A.P."/>
            <person name="Tomita M."/>
            <person name="Numata K."/>
            <person name="Arakawa K."/>
        </authorList>
    </citation>
    <scope>NUCLEOTIDE SEQUENCE</scope>
</reference>
<comment type="caution">
    <text evidence="1">The sequence shown here is derived from an EMBL/GenBank/DDBJ whole genome shotgun (WGS) entry which is preliminary data.</text>
</comment>
<sequence>MSPTSLYTLSKRGISIRSGARKNIMNVYSRLREENPQESISEIVRKVSELTGVSKRTVFRLKMEKKTLSTLSSGKKRPGAVGLRKRLVKYDDFTLSCIRRKIHGFFRKNEIPTLSKVLKEVNDDAEIFSKNISRSTLYRLLKDMGFTFEKRKRQAVLLERHDIILWRRNYLRKIRELREENAPIYYLDETWVNEGHSETRVWQDNYKKQLSSNLTVCLTAPKGKGRLIITHIGSKEGFVRDAADIFIGKKSGDYHEEMDGNHFEKWFETAMPKLKPQSIIVMDNAPYHSKKKEKTPTSSWKKCAIQEWLTEKKVTWNQDLIKIELLQKVNDTKHLYNGYRVEEIAEKFGHKKF</sequence>
<evidence type="ECO:0000313" key="1">
    <source>
        <dbReference type="EMBL" id="GFY39019.1"/>
    </source>
</evidence>
<accession>A0A8X7BR04</accession>
<dbReference type="Gene3D" id="3.30.420.10">
    <property type="entry name" value="Ribonuclease H-like superfamily/Ribonuclease H"/>
    <property type="match status" value="1"/>
</dbReference>
<gene>
    <name evidence="1" type="primary">AVEN_248408_1</name>
    <name evidence="1" type="ORF">TNIN_31991</name>
</gene>
<dbReference type="AlphaFoldDB" id="A0A8X7BR04"/>
<dbReference type="GO" id="GO:0003676">
    <property type="term" value="F:nucleic acid binding"/>
    <property type="evidence" value="ECO:0007669"/>
    <property type="project" value="InterPro"/>
</dbReference>
<dbReference type="PANTHER" id="PTHR33939">
    <property type="entry name" value="PROTEIN CBG22215"/>
    <property type="match status" value="1"/>
</dbReference>
<dbReference type="OrthoDB" id="6619972at2759"/>
<proteinExistence type="predicted"/>
<evidence type="ECO:0000313" key="2">
    <source>
        <dbReference type="Proteomes" id="UP000886998"/>
    </source>
</evidence>
<dbReference type="EMBL" id="BMAV01001139">
    <property type="protein sequence ID" value="GFY39019.1"/>
    <property type="molecule type" value="Genomic_DNA"/>
</dbReference>
<keyword evidence="2" id="KW-1185">Reference proteome</keyword>
<dbReference type="Proteomes" id="UP000886998">
    <property type="component" value="Unassembled WGS sequence"/>
</dbReference>
<protein>
    <submittedName>
        <fullName evidence="1">DDE_3 domain-containing protein</fullName>
    </submittedName>
</protein>
<name>A0A8X7BR04_9ARAC</name>
<dbReference type="PANTHER" id="PTHR33939:SF1">
    <property type="entry name" value="DUF4371 DOMAIN-CONTAINING PROTEIN"/>
    <property type="match status" value="1"/>
</dbReference>